<dbReference type="SUPFAM" id="SSF54862">
    <property type="entry name" value="4Fe-4S ferredoxins"/>
    <property type="match status" value="1"/>
</dbReference>
<dbReference type="PANTHER" id="PTHR36923:SF3">
    <property type="entry name" value="FERREDOXIN"/>
    <property type="match status" value="1"/>
</dbReference>
<keyword evidence="4" id="KW-0249">Electron transport</keyword>
<keyword evidence="6" id="KW-0411">Iron-sulfur</keyword>
<organism evidence="8">
    <name type="scientific">Streptomyces sp. R39</name>
    <dbReference type="NCBI Taxonomy" id="3238631"/>
    <lineage>
        <taxon>Bacteria</taxon>
        <taxon>Bacillati</taxon>
        <taxon>Actinomycetota</taxon>
        <taxon>Actinomycetes</taxon>
        <taxon>Kitasatosporales</taxon>
        <taxon>Streptomycetaceae</taxon>
        <taxon>Streptomyces</taxon>
    </lineage>
</organism>
<protein>
    <submittedName>
        <fullName evidence="8">Ferredoxin</fullName>
    </submittedName>
</protein>
<evidence type="ECO:0000256" key="1">
    <source>
        <dbReference type="ARBA" id="ARBA00001927"/>
    </source>
</evidence>
<evidence type="ECO:0000313" key="8">
    <source>
        <dbReference type="EMBL" id="XDQ49285.1"/>
    </source>
</evidence>
<accession>A0AB39R376</accession>
<proteinExistence type="predicted"/>
<dbReference type="RefSeq" id="WP_369227939.1">
    <property type="nucleotide sequence ID" value="NZ_CP163441.1"/>
</dbReference>
<dbReference type="AlphaFoldDB" id="A0AB39R376"/>
<gene>
    <name evidence="8" type="ORF">AB5J52_47465</name>
</gene>
<dbReference type="PANTHER" id="PTHR36923">
    <property type="entry name" value="FERREDOXIN"/>
    <property type="match status" value="1"/>
</dbReference>
<dbReference type="Pfam" id="PF13459">
    <property type="entry name" value="Fer4_15"/>
    <property type="match status" value="1"/>
</dbReference>
<dbReference type="Gene3D" id="3.30.70.20">
    <property type="match status" value="1"/>
</dbReference>
<sequence length="64" mass="6885">MAKLILDRSRCTGLGLCEAHAEHVFEIQADGSLTLLAEEIGDEDLAAVRQACESCPTEALRLEA</sequence>
<dbReference type="InterPro" id="IPR051269">
    <property type="entry name" value="Fe-S_cluster_ET"/>
</dbReference>
<evidence type="ECO:0000256" key="2">
    <source>
        <dbReference type="ARBA" id="ARBA00022448"/>
    </source>
</evidence>
<keyword evidence="7" id="KW-0003">3Fe-4S</keyword>
<evidence type="ECO:0000256" key="5">
    <source>
        <dbReference type="ARBA" id="ARBA00023004"/>
    </source>
</evidence>
<dbReference type="GO" id="GO:0051538">
    <property type="term" value="F:3 iron, 4 sulfur cluster binding"/>
    <property type="evidence" value="ECO:0007669"/>
    <property type="project" value="UniProtKB-KW"/>
</dbReference>
<evidence type="ECO:0000256" key="3">
    <source>
        <dbReference type="ARBA" id="ARBA00022723"/>
    </source>
</evidence>
<comment type="cofactor">
    <cofactor evidence="1">
        <name>[3Fe-4S] cluster</name>
        <dbReference type="ChEBI" id="CHEBI:21137"/>
    </cofactor>
</comment>
<dbReference type="EMBL" id="CP163441">
    <property type="protein sequence ID" value="XDQ49285.1"/>
    <property type="molecule type" value="Genomic_DNA"/>
</dbReference>
<dbReference type="GO" id="GO:0046872">
    <property type="term" value="F:metal ion binding"/>
    <property type="evidence" value="ECO:0007669"/>
    <property type="project" value="UniProtKB-KW"/>
</dbReference>
<evidence type="ECO:0000256" key="6">
    <source>
        <dbReference type="ARBA" id="ARBA00023014"/>
    </source>
</evidence>
<evidence type="ECO:0000256" key="4">
    <source>
        <dbReference type="ARBA" id="ARBA00022982"/>
    </source>
</evidence>
<keyword evidence="5" id="KW-0408">Iron</keyword>
<keyword evidence="2" id="KW-0813">Transport</keyword>
<keyword evidence="3" id="KW-0479">Metal-binding</keyword>
<name>A0AB39R376_9ACTN</name>
<reference evidence="8" key="1">
    <citation type="submission" date="2024-07" db="EMBL/GenBank/DDBJ databases">
        <authorList>
            <person name="Yu S.T."/>
        </authorList>
    </citation>
    <scope>NUCLEOTIDE SEQUENCE</scope>
    <source>
        <strain evidence="8">R39</strain>
    </source>
</reference>
<evidence type="ECO:0000256" key="7">
    <source>
        <dbReference type="ARBA" id="ARBA00023291"/>
    </source>
</evidence>